<evidence type="ECO:0000313" key="11">
    <source>
        <dbReference type="Proteomes" id="UP000603453"/>
    </source>
</evidence>
<keyword evidence="3" id="KW-1003">Cell membrane</keyword>
<evidence type="ECO:0000256" key="5">
    <source>
        <dbReference type="ARBA" id="ARBA00022989"/>
    </source>
</evidence>
<name>A0A8H7UVS0_9FUNG</name>
<gene>
    <name evidence="10" type="ORF">INT47_012388</name>
</gene>
<comment type="similarity">
    <text evidence="7">Belongs to the fluoride channel Fluc/FEX (TC 1.A.43) family.</text>
</comment>
<keyword evidence="5 9" id="KW-1133">Transmembrane helix</keyword>
<feature type="transmembrane region" description="Helical" evidence="9">
    <location>
        <begin position="118"/>
        <end position="138"/>
    </location>
</feature>
<feature type="transmembrane region" description="Helical" evidence="9">
    <location>
        <begin position="77"/>
        <end position="98"/>
    </location>
</feature>
<dbReference type="OrthoDB" id="409792at2759"/>
<feature type="transmembrane region" description="Helical" evidence="9">
    <location>
        <begin position="16"/>
        <end position="36"/>
    </location>
</feature>
<comment type="catalytic activity">
    <reaction evidence="8">
        <text>fluoride(in) = fluoride(out)</text>
        <dbReference type="Rhea" id="RHEA:76159"/>
        <dbReference type="ChEBI" id="CHEBI:17051"/>
    </reaction>
    <physiologicalReaction direction="left-to-right" evidence="8">
        <dbReference type="Rhea" id="RHEA:76160"/>
    </physiologicalReaction>
</comment>
<dbReference type="Pfam" id="PF02537">
    <property type="entry name" value="CRCB"/>
    <property type="match status" value="2"/>
</dbReference>
<keyword evidence="6 9" id="KW-0472">Membrane</keyword>
<evidence type="ECO:0000256" key="1">
    <source>
        <dbReference type="ARBA" id="ARBA00002598"/>
    </source>
</evidence>
<feature type="transmembrane region" description="Helical" evidence="9">
    <location>
        <begin position="170"/>
        <end position="189"/>
    </location>
</feature>
<reference evidence="10" key="1">
    <citation type="submission" date="2020-12" db="EMBL/GenBank/DDBJ databases">
        <title>Metabolic potential, ecology and presence of endohyphal bacteria is reflected in genomic diversity of Mucoromycotina.</title>
        <authorList>
            <person name="Muszewska A."/>
            <person name="Okrasinska A."/>
            <person name="Steczkiewicz K."/>
            <person name="Drgas O."/>
            <person name="Orlowska M."/>
            <person name="Perlinska-Lenart U."/>
            <person name="Aleksandrzak-Piekarczyk T."/>
            <person name="Szatraj K."/>
            <person name="Zielenkiewicz U."/>
            <person name="Pilsyk S."/>
            <person name="Malc E."/>
            <person name="Mieczkowski P."/>
            <person name="Kruszewska J.S."/>
            <person name="Biernat P."/>
            <person name="Pawlowska J."/>
        </authorList>
    </citation>
    <scope>NUCLEOTIDE SEQUENCE</scope>
    <source>
        <strain evidence="10">WA0000017839</strain>
    </source>
</reference>
<dbReference type="PROSITE" id="PS51257">
    <property type="entry name" value="PROKAR_LIPOPROTEIN"/>
    <property type="match status" value="1"/>
</dbReference>
<evidence type="ECO:0000256" key="6">
    <source>
        <dbReference type="ARBA" id="ARBA00023136"/>
    </source>
</evidence>
<evidence type="ECO:0000256" key="9">
    <source>
        <dbReference type="SAM" id="Phobius"/>
    </source>
</evidence>
<evidence type="ECO:0000256" key="7">
    <source>
        <dbReference type="ARBA" id="ARBA00035120"/>
    </source>
</evidence>
<evidence type="ECO:0000256" key="4">
    <source>
        <dbReference type="ARBA" id="ARBA00022692"/>
    </source>
</evidence>
<evidence type="ECO:0000256" key="8">
    <source>
        <dbReference type="ARBA" id="ARBA00035585"/>
    </source>
</evidence>
<dbReference type="PANTHER" id="PTHR28259:SF1">
    <property type="entry name" value="FLUORIDE EXPORT PROTEIN 1-RELATED"/>
    <property type="match status" value="1"/>
</dbReference>
<comment type="function">
    <text evidence="1">Fluoride channel required for the rapid expulsion of cytoplasmic fluoride.</text>
</comment>
<comment type="caution">
    <text evidence="10">The sequence shown here is derived from an EMBL/GenBank/DDBJ whole genome shotgun (WGS) entry which is preliminary data.</text>
</comment>
<evidence type="ECO:0000256" key="3">
    <source>
        <dbReference type="ARBA" id="ARBA00022475"/>
    </source>
</evidence>
<dbReference type="Proteomes" id="UP000603453">
    <property type="component" value="Unassembled WGS sequence"/>
</dbReference>
<dbReference type="AlphaFoldDB" id="A0A8H7UVS0"/>
<dbReference type="GO" id="GO:0005886">
    <property type="term" value="C:plasma membrane"/>
    <property type="evidence" value="ECO:0007669"/>
    <property type="project" value="UniProtKB-SubCell"/>
</dbReference>
<protein>
    <recommendedName>
        <fullName evidence="12">CrcB-like protein</fullName>
    </recommendedName>
</protein>
<organism evidence="10 11">
    <name type="scientific">Mucor saturninus</name>
    <dbReference type="NCBI Taxonomy" id="64648"/>
    <lineage>
        <taxon>Eukaryota</taxon>
        <taxon>Fungi</taxon>
        <taxon>Fungi incertae sedis</taxon>
        <taxon>Mucoromycota</taxon>
        <taxon>Mucoromycotina</taxon>
        <taxon>Mucoromycetes</taxon>
        <taxon>Mucorales</taxon>
        <taxon>Mucorineae</taxon>
        <taxon>Mucoraceae</taxon>
        <taxon>Mucor</taxon>
    </lineage>
</organism>
<evidence type="ECO:0000256" key="2">
    <source>
        <dbReference type="ARBA" id="ARBA00004651"/>
    </source>
</evidence>
<dbReference type="EMBL" id="JAEPRD010000160">
    <property type="protein sequence ID" value="KAG2195847.1"/>
    <property type="molecule type" value="Genomic_DNA"/>
</dbReference>
<feature type="transmembrane region" description="Helical" evidence="9">
    <location>
        <begin position="289"/>
        <end position="311"/>
    </location>
</feature>
<feature type="transmembrane region" description="Helical" evidence="9">
    <location>
        <begin position="42"/>
        <end position="65"/>
    </location>
</feature>
<comment type="subcellular location">
    <subcellularLocation>
        <location evidence="2">Cell membrane</location>
        <topology evidence="2">Multi-pass membrane protein</topology>
    </subcellularLocation>
</comment>
<sequence length="320" mass="35120">MADAPGRVVEVNENKLAIAAAIVPSSIAGCLIRIAITRLQEYSGAPVFGIVYAQWIGCLIMGIAMKKKGLLVSWYHPFHPAITSGLCGSITTFSSWQLDTFKEFANYNAYPHTRGKNVLAALSEFLVTMAVALNGLVFGQHIGELYFPVVYEQRIIPRGFSTKYLDKKDYFTIVFGILSWIGVILASIFTKDQRVLAFSCVFAPVGALTRWYLSFHNGKWPHFPIGTFIANLFATIVLAVLSLVQSGVSLISIACDVVDGLATGYCGCLSTISTFMVELTSLGRKDSYRYGFISVVVSQCFMFIIMGSYIWSQGVNPTCL</sequence>
<dbReference type="PANTHER" id="PTHR28259">
    <property type="entry name" value="FLUORIDE EXPORT PROTEIN 1-RELATED"/>
    <property type="match status" value="1"/>
</dbReference>
<dbReference type="InterPro" id="IPR003691">
    <property type="entry name" value="FluC"/>
</dbReference>
<proteinExistence type="inferred from homology"/>
<keyword evidence="4 9" id="KW-0812">Transmembrane</keyword>
<feature type="transmembrane region" description="Helical" evidence="9">
    <location>
        <begin position="195"/>
        <end position="213"/>
    </location>
</feature>
<dbReference type="GO" id="GO:1903425">
    <property type="term" value="F:fluoride transmembrane transporter activity"/>
    <property type="evidence" value="ECO:0007669"/>
    <property type="project" value="TreeGrafter"/>
</dbReference>
<evidence type="ECO:0008006" key="12">
    <source>
        <dbReference type="Google" id="ProtNLM"/>
    </source>
</evidence>
<accession>A0A8H7UVS0</accession>
<feature type="transmembrane region" description="Helical" evidence="9">
    <location>
        <begin position="225"/>
        <end position="244"/>
    </location>
</feature>
<evidence type="ECO:0000313" key="10">
    <source>
        <dbReference type="EMBL" id="KAG2195847.1"/>
    </source>
</evidence>
<keyword evidence="11" id="KW-1185">Reference proteome</keyword>